<organism evidence="3 4">
    <name type="scientific">Monoraphidium neglectum</name>
    <dbReference type="NCBI Taxonomy" id="145388"/>
    <lineage>
        <taxon>Eukaryota</taxon>
        <taxon>Viridiplantae</taxon>
        <taxon>Chlorophyta</taxon>
        <taxon>core chlorophytes</taxon>
        <taxon>Chlorophyceae</taxon>
        <taxon>CS clade</taxon>
        <taxon>Sphaeropleales</taxon>
        <taxon>Selenastraceae</taxon>
        <taxon>Monoraphidium</taxon>
    </lineage>
</organism>
<dbReference type="Pfam" id="PF02469">
    <property type="entry name" value="Fasciclin"/>
    <property type="match status" value="1"/>
</dbReference>
<feature type="domain" description="FAS1" evidence="2">
    <location>
        <begin position="465"/>
        <end position="605"/>
    </location>
</feature>
<dbReference type="EMBL" id="KK100628">
    <property type="protein sequence ID" value="KIZ04659.1"/>
    <property type="molecule type" value="Genomic_DNA"/>
</dbReference>
<dbReference type="PROSITE" id="PS50213">
    <property type="entry name" value="FAS1"/>
    <property type="match status" value="1"/>
</dbReference>
<dbReference type="SMART" id="SM00554">
    <property type="entry name" value="FAS1"/>
    <property type="match status" value="1"/>
</dbReference>
<dbReference type="AlphaFoldDB" id="A0A0D2LDB3"/>
<dbReference type="KEGG" id="mng:MNEG_3303"/>
<feature type="chain" id="PRO_5002257781" description="FAS1 domain-containing protein" evidence="1">
    <location>
        <begin position="27"/>
        <end position="784"/>
    </location>
</feature>
<dbReference type="OrthoDB" id="10428969at2759"/>
<evidence type="ECO:0000259" key="2">
    <source>
        <dbReference type="PROSITE" id="PS50213"/>
    </source>
</evidence>
<evidence type="ECO:0000313" key="4">
    <source>
        <dbReference type="Proteomes" id="UP000054498"/>
    </source>
</evidence>
<evidence type="ECO:0000256" key="1">
    <source>
        <dbReference type="SAM" id="SignalP"/>
    </source>
</evidence>
<dbReference type="InterPro" id="IPR050904">
    <property type="entry name" value="Adhesion/Biosynth-related"/>
</dbReference>
<dbReference type="InterPro" id="IPR000782">
    <property type="entry name" value="FAS1_domain"/>
</dbReference>
<dbReference type="Proteomes" id="UP000054498">
    <property type="component" value="Unassembled WGS sequence"/>
</dbReference>
<accession>A0A0D2LDB3</accession>
<evidence type="ECO:0000313" key="3">
    <source>
        <dbReference type="EMBL" id="KIZ04659.1"/>
    </source>
</evidence>
<keyword evidence="1" id="KW-0732">Signal</keyword>
<name>A0A0D2LDB3_9CHLO</name>
<sequence>MAPQLGWAVVPLLMTALFAVATAARASSEISQSAIITSLYDIEHPEVDGKLTRCESIVQKSKATGAKNMGIVLTIAAQGSEKSVGFYQYQDGMGGYVAVSKDSISRWRKGLEKCFRMAVQSGFTKIHLLPHIDVYEVNKAGKQSNSLWRNIVRFDPLVKHGTAPAAFSYEDMLLTPAVEALKAVLTPAVTVEFALAGEQGLSVFGYPRSWEVLLERTRTALANHGSRKHTYGVSFNWNKVCGCVEPRERDPLIYNRTYTQRLARWRADKTGDKLMGPSVIDVQGAKRLLQKSDFVGISGYAPLLRPLSFEALEISWETAGYEFELFGISLKDLAKAGKKLVFSEHGLGGCYWDFSVAPSLDFMKNHPWLGYWPNPGWTKSTDPWVKPDYKKYRNDFYNTVIRWAQTGGGPQYQIDGIYTWSVGSFDVTNVHPVTTNANGTYSDPAIAAAIRKSNLLINSGALAPRPVYGALKALRRDFKLFSKLADASGVSPVLNATVLRATIFAPTDEAIQALAARFQVTLDQLLSNELLVDRLVAYHIITRANLGSKDLTANKELTPVKGGPIRVAKAAGGGTVLKGVQNSANISGPEVVAANTTIVPIDAVLLPAEVFVTIQDALKFRKVTKPILDLVSRDPVLSKAITNPKTAATVFIPIATAAAPLAAAVAKPGAEVTLAGRKVQLNATTLGTILADHFVGGARILPNAVKDGEKLPTLAKGHSVIVKKVFEAPKVGTIELISDLKGAPPAKVVKFDIIAGASLVNREHICTCYPILTCITASNLQNLG</sequence>
<dbReference type="InterPro" id="IPR036378">
    <property type="entry name" value="FAS1_dom_sf"/>
</dbReference>
<dbReference type="RefSeq" id="XP_013903678.1">
    <property type="nucleotide sequence ID" value="XM_014048224.1"/>
</dbReference>
<dbReference type="SUPFAM" id="SSF82153">
    <property type="entry name" value="FAS1 domain"/>
    <property type="match status" value="1"/>
</dbReference>
<feature type="signal peptide" evidence="1">
    <location>
        <begin position="1"/>
        <end position="26"/>
    </location>
</feature>
<dbReference type="GeneID" id="25736181"/>
<proteinExistence type="predicted"/>
<dbReference type="GO" id="GO:0005615">
    <property type="term" value="C:extracellular space"/>
    <property type="evidence" value="ECO:0007669"/>
    <property type="project" value="TreeGrafter"/>
</dbReference>
<gene>
    <name evidence="3" type="ORF">MNEG_3303</name>
</gene>
<dbReference type="PANTHER" id="PTHR10900:SF77">
    <property type="entry name" value="FI19380P1"/>
    <property type="match status" value="1"/>
</dbReference>
<reference evidence="3 4" key="1">
    <citation type="journal article" date="2013" name="BMC Genomics">
        <title>Reconstruction of the lipid metabolism for the microalga Monoraphidium neglectum from its genome sequence reveals characteristics suitable for biofuel production.</title>
        <authorList>
            <person name="Bogen C."/>
            <person name="Al-Dilaimi A."/>
            <person name="Albersmeier A."/>
            <person name="Wichmann J."/>
            <person name="Grundmann M."/>
            <person name="Rupp O."/>
            <person name="Lauersen K.J."/>
            <person name="Blifernez-Klassen O."/>
            <person name="Kalinowski J."/>
            <person name="Goesmann A."/>
            <person name="Mussgnug J.H."/>
            <person name="Kruse O."/>
        </authorList>
    </citation>
    <scope>NUCLEOTIDE SEQUENCE [LARGE SCALE GENOMIC DNA]</scope>
    <source>
        <strain evidence="3 4">SAG 48.87</strain>
    </source>
</reference>
<dbReference type="PANTHER" id="PTHR10900">
    <property type="entry name" value="PERIOSTIN-RELATED"/>
    <property type="match status" value="1"/>
</dbReference>
<protein>
    <recommendedName>
        <fullName evidence="2">FAS1 domain-containing protein</fullName>
    </recommendedName>
</protein>
<dbReference type="Gene3D" id="2.30.180.10">
    <property type="entry name" value="FAS1 domain"/>
    <property type="match status" value="1"/>
</dbReference>
<keyword evidence="4" id="KW-1185">Reference proteome</keyword>